<feature type="chain" id="PRO_5030519042" description="Ice-binding protein C-terminal domain-containing protein" evidence="1">
    <location>
        <begin position="23"/>
        <end position="287"/>
    </location>
</feature>
<dbReference type="NCBIfam" id="NF040603">
    <property type="entry name" value="choice_anch_P"/>
    <property type="match status" value="1"/>
</dbReference>
<proteinExistence type="predicted"/>
<keyword evidence="1" id="KW-0732">Signal</keyword>
<dbReference type="Proteomes" id="UP000558192">
    <property type="component" value="Unassembled WGS sequence"/>
</dbReference>
<comment type="caution">
    <text evidence="3">The sequence shown here is derived from an EMBL/GenBank/DDBJ whole genome shotgun (WGS) entry which is preliminary data.</text>
</comment>
<sequence>MRKSLTCLATLSLSLLATPALAQTASSSGYALGANETVKVGGITTATVSIGPVAATSGSAPPDYNVSNSVASVQEAASLTTGLTGLSQRVETGLLSSNSTGTATGASATATVNDLAAGIGLTVINDPRLAGLFSIGATTIQSQSTASSLGGLSATGSTTIEGLVIGGSVLSGLNINASLFSNPDPNTVLFDLGGLFIILNEQIMEGDGLTSLGITTNAIRVGFNNFALGTGVANGNLIIGQSRASVTAAVAAVPEPATWAMMLLGFGVIGATFRRRRRSLTLAMAPA</sequence>
<evidence type="ECO:0000256" key="1">
    <source>
        <dbReference type="SAM" id="SignalP"/>
    </source>
</evidence>
<feature type="signal peptide" evidence="1">
    <location>
        <begin position="1"/>
        <end position="22"/>
    </location>
</feature>
<dbReference type="RefSeq" id="WP_168068090.1">
    <property type="nucleotide sequence ID" value="NZ_JAATJC010000001.1"/>
</dbReference>
<gene>
    <name evidence="3" type="ORF">GGQ97_001181</name>
</gene>
<evidence type="ECO:0000313" key="3">
    <source>
        <dbReference type="EMBL" id="NJC05388.1"/>
    </source>
</evidence>
<organism evidence="3 4">
    <name type="scientific">Sphingomonas kaistensis</name>
    <dbReference type="NCBI Taxonomy" id="298708"/>
    <lineage>
        <taxon>Bacteria</taxon>
        <taxon>Pseudomonadati</taxon>
        <taxon>Pseudomonadota</taxon>
        <taxon>Alphaproteobacteria</taxon>
        <taxon>Sphingomonadales</taxon>
        <taxon>Sphingomonadaceae</taxon>
        <taxon>Sphingomonas</taxon>
    </lineage>
</organism>
<protein>
    <recommendedName>
        <fullName evidence="2">Ice-binding protein C-terminal domain-containing protein</fullName>
    </recommendedName>
</protein>
<keyword evidence="4" id="KW-1185">Reference proteome</keyword>
<accession>A0A7X5Y608</accession>
<feature type="domain" description="Ice-binding protein C-terminal" evidence="2">
    <location>
        <begin position="252"/>
        <end position="276"/>
    </location>
</feature>
<dbReference type="AlphaFoldDB" id="A0A7X5Y608"/>
<dbReference type="InterPro" id="IPR013424">
    <property type="entry name" value="Ice-binding_C"/>
</dbReference>
<evidence type="ECO:0000313" key="4">
    <source>
        <dbReference type="Proteomes" id="UP000558192"/>
    </source>
</evidence>
<dbReference type="NCBIfam" id="TIGR02595">
    <property type="entry name" value="PEP_CTERM"/>
    <property type="match status" value="1"/>
</dbReference>
<dbReference type="Pfam" id="PF07589">
    <property type="entry name" value="PEP-CTERM"/>
    <property type="match status" value="1"/>
</dbReference>
<name>A0A7X5Y608_9SPHN</name>
<evidence type="ECO:0000259" key="2">
    <source>
        <dbReference type="Pfam" id="PF07589"/>
    </source>
</evidence>
<reference evidence="3 4" key="1">
    <citation type="submission" date="2020-03" db="EMBL/GenBank/DDBJ databases">
        <title>Genomic Encyclopedia of Type Strains, Phase IV (KMG-IV): sequencing the most valuable type-strain genomes for metagenomic binning, comparative biology and taxonomic classification.</title>
        <authorList>
            <person name="Goeker M."/>
        </authorList>
    </citation>
    <scope>NUCLEOTIDE SEQUENCE [LARGE SCALE GENOMIC DNA]</scope>
    <source>
        <strain evidence="3 4">DSM 16846</strain>
    </source>
</reference>
<dbReference type="NCBIfam" id="NF035944">
    <property type="entry name" value="PEPxxWA-CTERM"/>
    <property type="match status" value="1"/>
</dbReference>
<dbReference type="EMBL" id="JAATJC010000001">
    <property type="protein sequence ID" value="NJC05388.1"/>
    <property type="molecule type" value="Genomic_DNA"/>
</dbReference>